<dbReference type="InterPro" id="IPR051202">
    <property type="entry name" value="Peptidase_C40"/>
</dbReference>
<proteinExistence type="inferred from homology"/>
<reference evidence="7 8" key="1">
    <citation type="submission" date="2019-02" db="EMBL/GenBank/DDBJ databases">
        <title>Deep-cultivation of Planctomycetes and their phenomic and genomic characterization uncovers novel biology.</title>
        <authorList>
            <person name="Wiegand S."/>
            <person name="Jogler M."/>
            <person name="Boedeker C."/>
            <person name="Pinto D."/>
            <person name="Vollmers J."/>
            <person name="Rivas-Marin E."/>
            <person name="Kohn T."/>
            <person name="Peeters S.H."/>
            <person name="Heuer A."/>
            <person name="Rast P."/>
            <person name="Oberbeckmann S."/>
            <person name="Bunk B."/>
            <person name="Jeske O."/>
            <person name="Meyerdierks A."/>
            <person name="Storesund J.E."/>
            <person name="Kallscheuer N."/>
            <person name="Luecker S."/>
            <person name="Lage O.M."/>
            <person name="Pohl T."/>
            <person name="Merkel B.J."/>
            <person name="Hornburger P."/>
            <person name="Mueller R.-W."/>
            <person name="Bruemmer F."/>
            <person name="Labrenz M."/>
            <person name="Spormann A.M."/>
            <person name="Op den Camp H."/>
            <person name="Overmann J."/>
            <person name="Amann R."/>
            <person name="Jetten M.S.M."/>
            <person name="Mascher T."/>
            <person name="Medema M.H."/>
            <person name="Devos D.P."/>
            <person name="Kaster A.-K."/>
            <person name="Ovreas L."/>
            <person name="Rohde M."/>
            <person name="Galperin M.Y."/>
            <person name="Jogler C."/>
        </authorList>
    </citation>
    <scope>NUCLEOTIDE SEQUENCE [LARGE SCALE GENOMIC DNA]</scope>
    <source>
        <strain evidence="7 8">I41</strain>
    </source>
</reference>
<protein>
    <submittedName>
        <fullName evidence="7">Murein DD-endopeptidase MepS/Murein LD-carboxypeptidase</fullName>
        <ecNumber evidence="7">3.4.-.-</ecNumber>
    </submittedName>
</protein>
<comment type="similarity">
    <text evidence="1">Belongs to the peptidase C40 family.</text>
</comment>
<dbReference type="KEGG" id="llh:I41_33810"/>
<dbReference type="PANTHER" id="PTHR47053:SF1">
    <property type="entry name" value="MUREIN DD-ENDOPEPTIDASE MEPH-RELATED"/>
    <property type="match status" value="1"/>
</dbReference>
<evidence type="ECO:0000256" key="5">
    <source>
        <dbReference type="SAM" id="SignalP"/>
    </source>
</evidence>
<dbReference type="Gene3D" id="3.90.1720.10">
    <property type="entry name" value="endopeptidase domain like (from Nostoc punctiforme)"/>
    <property type="match status" value="1"/>
</dbReference>
<accession>A0A517U0N1</accession>
<dbReference type="EMBL" id="CP036339">
    <property type="protein sequence ID" value="QDT74186.1"/>
    <property type="molecule type" value="Genomic_DNA"/>
</dbReference>
<keyword evidence="2" id="KW-0645">Protease</keyword>
<evidence type="ECO:0000256" key="2">
    <source>
        <dbReference type="ARBA" id="ARBA00022670"/>
    </source>
</evidence>
<organism evidence="7 8">
    <name type="scientific">Lacipirellula limnantheis</name>
    <dbReference type="NCBI Taxonomy" id="2528024"/>
    <lineage>
        <taxon>Bacteria</taxon>
        <taxon>Pseudomonadati</taxon>
        <taxon>Planctomycetota</taxon>
        <taxon>Planctomycetia</taxon>
        <taxon>Pirellulales</taxon>
        <taxon>Lacipirellulaceae</taxon>
        <taxon>Lacipirellula</taxon>
    </lineage>
</organism>
<feature type="signal peptide" evidence="5">
    <location>
        <begin position="1"/>
        <end position="21"/>
    </location>
</feature>
<dbReference type="AlphaFoldDB" id="A0A517U0N1"/>
<feature type="chain" id="PRO_5022083199" evidence="5">
    <location>
        <begin position="22"/>
        <end position="388"/>
    </location>
</feature>
<dbReference type="InterPro" id="IPR000064">
    <property type="entry name" value="NLP_P60_dom"/>
</dbReference>
<gene>
    <name evidence="7" type="primary">mepS</name>
    <name evidence="7" type="ORF">I41_33810</name>
</gene>
<dbReference type="InterPro" id="IPR038765">
    <property type="entry name" value="Papain-like_cys_pep_sf"/>
</dbReference>
<dbReference type="GO" id="GO:0004180">
    <property type="term" value="F:carboxypeptidase activity"/>
    <property type="evidence" value="ECO:0007669"/>
    <property type="project" value="UniProtKB-KW"/>
</dbReference>
<name>A0A517U0N1_9BACT</name>
<keyword evidence="7" id="KW-0121">Carboxypeptidase</keyword>
<feature type="domain" description="NlpC/P60" evidence="6">
    <location>
        <begin position="256"/>
        <end position="388"/>
    </location>
</feature>
<dbReference type="PROSITE" id="PS51935">
    <property type="entry name" value="NLPC_P60"/>
    <property type="match status" value="1"/>
</dbReference>
<dbReference type="PANTHER" id="PTHR47053">
    <property type="entry name" value="MUREIN DD-ENDOPEPTIDASE MEPH-RELATED"/>
    <property type="match status" value="1"/>
</dbReference>
<keyword evidence="5" id="KW-0732">Signal</keyword>
<keyword evidence="8" id="KW-1185">Reference proteome</keyword>
<dbReference type="GO" id="GO:0008234">
    <property type="term" value="F:cysteine-type peptidase activity"/>
    <property type="evidence" value="ECO:0007669"/>
    <property type="project" value="UniProtKB-KW"/>
</dbReference>
<dbReference type="EC" id="3.4.-.-" evidence="7"/>
<dbReference type="Proteomes" id="UP000317909">
    <property type="component" value="Chromosome"/>
</dbReference>
<keyword evidence="4" id="KW-0788">Thiol protease</keyword>
<dbReference type="Pfam" id="PF00877">
    <property type="entry name" value="NLPC_P60"/>
    <property type="match status" value="1"/>
</dbReference>
<sequence precursor="true">MHRFALATFSVFFVIANSLHAQEAPPIDRPVDKAVIERLAKQAEPDLQGRQSHLRQYVDSFRFNSANDVRLCVYDVTAEPAGAKGVRLTGFVEFPETRTALEAYFHKLGFAPVENKLETLPAQSLGEKRFGFIKSAHSLSYAEPAEQEIVTDCLLGESLFLLRRENDHYLVHNGDGYLGFVAAKDILPVDEVEFAKYLAGPRVSVRKDQPAADGRAILAASRLKYLRTDGDHHVAQLPTGEEVNVPAAESDLRDTPAEKLDVVCTNAKQLLGTKYLWGGKTSSGVDCSGLVQIAYGNAGVRLPRDSTQQIHMGQLTGTRWSRAAMRRGDTLYFINPQGKISHTGLYLGDDQFIHAVSPVVRINSFNPADKNYDQARHASFAFARRLWE</sequence>
<evidence type="ECO:0000256" key="4">
    <source>
        <dbReference type="ARBA" id="ARBA00022807"/>
    </source>
</evidence>
<dbReference type="RefSeq" id="WP_168206951.1">
    <property type="nucleotide sequence ID" value="NZ_CP036339.1"/>
</dbReference>
<evidence type="ECO:0000256" key="3">
    <source>
        <dbReference type="ARBA" id="ARBA00022801"/>
    </source>
</evidence>
<evidence type="ECO:0000256" key="1">
    <source>
        <dbReference type="ARBA" id="ARBA00007074"/>
    </source>
</evidence>
<evidence type="ECO:0000259" key="6">
    <source>
        <dbReference type="PROSITE" id="PS51935"/>
    </source>
</evidence>
<evidence type="ECO:0000313" key="8">
    <source>
        <dbReference type="Proteomes" id="UP000317909"/>
    </source>
</evidence>
<dbReference type="GO" id="GO:0006508">
    <property type="term" value="P:proteolysis"/>
    <property type="evidence" value="ECO:0007669"/>
    <property type="project" value="UniProtKB-KW"/>
</dbReference>
<dbReference type="SUPFAM" id="SSF54001">
    <property type="entry name" value="Cysteine proteinases"/>
    <property type="match status" value="1"/>
</dbReference>
<evidence type="ECO:0000313" key="7">
    <source>
        <dbReference type="EMBL" id="QDT74186.1"/>
    </source>
</evidence>
<keyword evidence="3 7" id="KW-0378">Hydrolase</keyword>